<dbReference type="PROSITE" id="PS51375">
    <property type="entry name" value="PPR"/>
    <property type="match status" value="1"/>
</dbReference>
<evidence type="ECO:0000256" key="4">
    <source>
        <dbReference type="SAM" id="MobiDB-lite"/>
    </source>
</evidence>
<dbReference type="PANTHER" id="PTHR47939:SF10">
    <property type="entry name" value="PENTACOTRIPEPTIDE-REPEAT REGION OF PRORP DOMAIN-CONTAINING PROTEIN"/>
    <property type="match status" value="1"/>
</dbReference>
<comment type="similarity">
    <text evidence="1">Belongs to the PPR family. P subfamily.</text>
</comment>
<evidence type="ECO:0000313" key="5">
    <source>
        <dbReference type="EMBL" id="MCH87054.1"/>
    </source>
</evidence>
<dbReference type="InterPro" id="IPR002885">
    <property type="entry name" value="PPR_rpt"/>
</dbReference>
<name>A0A392MLA3_9FABA</name>
<dbReference type="Pfam" id="PF01535">
    <property type="entry name" value="PPR"/>
    <property type="match status" value="1"/>
</dbReference>
<dbReference type="AlphaFoldDB" id="A0A392MLA3"/>
<organism evidence="5 6">
    <name type="scientific">Trifolium medium</name>
    <dbReference type="NCBI Taxonomy" id="97028"/>
    <lineage>
        <taxon>Eukaryota</taxon>
        <taxon>Viridiplantae</taxon>
        <taxon>Streptophyta</taxon>
        <taxon>Embryophyta</taxon>
        <taxon>Tracheophyta</taxon>
        <taxon>Spermatophyta</taxon>
        <taxon>Magnoliopsida</taxon>
        <taxon>eudicotyledons</taxon>
        <taxon>Gunneridae</taxon>
        <taxon>Pentapetalae</taxon>
        <taxon>rosids</taxon>
        <taxon>fabids</taxon>
        <taxon>Fabales</taxon>
        <taxon>Fabaceae</taxon>
        <taxon>Papilionoideae</taxon>
        <taxon>50 kb inversion clade</taxon>
        <taxon>NPAAA clade</taxon>
        <taxon>Hologalegina</taxon>
        <taxon>IRL clade</taxon>
        <taxon>Trifolieae</taxon>
        <taxon>Trifolium</taxon>
    </lineage>
</organism>
<gene>
    <name evidence="5" type="ORF">A2U01_0007919</name>
</gene>
<feature type="region of interest" description="Disordered" evidence="4">
    <location>
        <begin position="1"/>
        <end position="34"/>
    </location>
</feature>
<sequence>MLLLLPHDHDDDDDDDDDDYSYSSSQQYLPPSPNHGDITAFEDLQIGPDDFHYALSCLGGIPPLYVCGAYVRENLNLTDFNPLRQQLHRFVLKIIETSCQTKLIETRKVSPHNLIHFVKWAWRKSNNNKDLITTSVLESLVSAIRDGSADISVDVHLRKNDILFLWDLLKHIGHWISMSHQAASICQKMMLHPETLLSDDGFLLGGMMSWFARNNMTKEAYALYLAAKEKCKTNPNCPLRLNMAFLLDMVEVLCSKNETLHLAIEMLNGIPEVVGGRELCGTEAREAWFKIRLFRHVVGALCGFKEFDVAKQLILKTREHNHVIFAINILIPAYVKAGEIIQALEMVMLLESKGLKICNSHMFGMLHIKKILEEAKKKDSKLTVALLYHKLINRYCNRQKFDGALKLLTQMKDFGVSDTILDEYHKLIHSFCLKAMDRKIEIEQLEEMEPMDREMVEEQLGEM</sequence>
<feature type="compositionally biased region" description="Acidic residues" evidence="4">
    <location>
        <begin position="10"/>
        <end position="20"/>
    </location>
</feature>
<protein>
    <submittedName>
        <fullName evidence="5">PPR domain protein</fullName>
    </submittedName>
</protein>
<dbReference type="InterPro" id="IPR011990">
    <property type="entry name" value="TPR-like_helical_dom_sf"/>
</dbReference>
<proteinExistence type="inferred from homology"/>
<evidence type="ECO:0000256" key="2">
    <source>
        <dbReference type="ARBA" id="ARBA00022737"/>
    </source>
</evidence>
<accession>A0A392MLA3</accession>
<evidence type="ECO:0000256" key="1">
    <source>
        <dbReference type="ARBA" id="ARBA00007626"/>
    </source>
</evidence>
<feature type="repeat" description="PPR" evidence="3">
    <location>
        <begin position="384"/>
        <end position="418"/>
    </location>
</feature>
<dbReference type="PANTHER" id="PTHR47939">
    <property type="entry name" value="MEMBRANE-ASSOCIATED SALT-INDUCIBLE PROTEIN-LIKE"/>
    <property type="match status" value="1"/>
</dbReference>
<dbReference type="EMBL" id="LXQA010011428">
    <property type="protein sequence ID" value="MCH87054.1"/>
    <property type="molecule type" value="Genomic_DNA"/>
</dbReference>
<dbReference type="NCBIfam" id="TIGR00756">
    <property type="entry name" value="PPR"/>
    <property type="match status" value="1"/>
</dbReference>
<evidence type="ECO:0000256" key="3">
    <source>
        <dbReference type="PROSITE-ProRule" id="PRU00708"/>
    </source>
</evidence>
<evidence type="ECO:0000313" key="6">
    <source>
        <dbReference type="Proteomes" id="UP000265520"/>
    </source>
</evidence>
<keyword evidence="2" id="KW-0677">Repeat</keyword>
<keyword evidence="6" id="KW-1185">Reference proteome</keyword>
<dbReference type="Proteomes" id="UP000265520">
    <property type="component" value="Unassembled WGS sequence"/>
</dbReference>
<feature type="non-terminal residue" evidence="5">
    <location>
        <position position="463"/>
    </location>
</feature>
<reference evidence="5 6" key="1">
    <citation type="journal article" date="2018" name="Front. Plant Sci.">
        <title>Red Clover (Trifolium pratense) and Zigzag Clover (T. medium) - A Picture of Genomic Similarities and Differences.</title>
        <authorList>
            <person name="Dluhosova J."/>
            <person name="Istvanek J."/>
            <person name="Nedelnik J."/>
            <person name="Repkova J."/>
        </authorList>
    </citation>
    <scope>NUCLEOTIDE SEQUENCE [LARGE SCALE GENOMIC DNA]</scope>
    <source>
        <strain evidence="6">cv. 10/8</strain>
        <tissue evidence="5">Leaf</tissue>
    </source>
</reference>
<dbReference type="InterPro" id="IPR050667">
    <property type="entry name" value="PPR-containing_protein"/>
</dbReference>
<comment type="caution">
    <text evidence="5">The sequence shown here is derived from an EMBL/GenBank/DDBJ whole genome shotgun (WGS) entry which is preliminary data.</text>
</comment>
<dbReference type="Gene3D" id="1.25.40.10">
    <property type="entry name" value="Tetratricopeptide repeat domain"/>
    <property type="match status" value="1"/>
</dbReference>